<feature type="domain" description="Core-binding (CB)" evidence="7">
    <location>
        <begin position="61"/>
        <end position="143"/>
    </location>
</feature>
<dbReference type="Gene3D" id="1.10.150.130">
    <property type="match status" value="1"/>
</dbReference>
<dbReference type="RefSeq" id="WP_134260336.1">
    <property type="nucleotide sequence ID" value="NZ_LDIM01000012.1"/>
</dbReference>
<dbReference type="InterPro" id="IPR028259">
    <property type="entry name" value="AP2-like_int_N"/>
</dbReference>
<comment type="similarity">
    <text evidence="1">Belongs to the 'phage' integrase family.</text>
</comment>
<dbReference type="InterPro" id="IPR044068">
    <property type="entry name" value="CB"/>
</dbReference>
<dbReference type="AlphaFoldDB" id="A0A4Y7WDK6"/>
<evidence type="ECO:0000256" key="5">
    <source>
        <dbReference type="PROSITE-ProRule" id="PRU01248"/>
    </source>
</evidence>
<dbReference type="CDD" id="cd01189">
    <property type="entry name" value="INT_ICEBs1_C_like"/>
    <property type="match status" value="1"/>
</dbReference>
<feature type="domain" description="Tyr recombinase" evidence="6">
    <location>
        <begin position="173"/>
        <end position="379"/>
    </location>
</feature>
<proteinExistence type="inferred from homology"/>
<dbReference type="InterPro" id="IPR050090">
    <property type="entry name" value="Tyrosine_recombinase_XerCD"/>
</dbReference>
<name>A0A4Y7WDK6_9BACI</name>
<dbReference type="PROSITE" id="PS51900">
    <property type="entry name" value="CB"/>
    <property type="match status" value="1"/>
</dbReference>
<evidence type="ECO:0000256" key="3">
    <source>
        <dbReference type="ARBA" id="ARBA00023125"/>
    </source>
</evidence>
<dbReference type="PANTHER" id="PTHR30349:SF64">
    <property type="entry name" value="PROPHAGE INTEGRASE INTD-RELATED"/>
    <property type="match status" value="1"/>
</dbReference>
<evidence type="ECO:0000313" key="8">
    <source>
        <dbReference type="EMBL" id="TES45684.1"/>
    </source>
</evidence>
<dbReference type="Gene3D" id="1.10.443.10">
    <property type="entry name" value="Intergrase catalytic core"/>
    <property type="match status" value="1"/>
</dbReference>
<dbReference type="GO" id="GO:0006310">
    <property type="term" value="P:DNA recombination"/>
    <property type="evidence" value="ECO:0007669"/>
    <property type="project" value="UniProtKB-KW"/>
</dbReference>
<keyword evidence="2" id="KW-0229">DNA integration</keyword>
<dbReference type="InterPro" id="IPR010998">
    <property type="entry name" value="Integrase_recombinase_N"/>
</dbReference>
<dbReference type="InterPro" id="IPR004107">
    <property type="entry name" value="Integrase_SAM-like_N"/>
</dbReference>
<evidence type="ECO:0000256" key="1">
    <source>
        <dbReference type="ARBA" id="ARBA00008857"/>
    </source>
</evidence>
<dbReference type="Pfam" id="PF14657">
    <property type="entry name" value="Arm-DNA-bind_4"/>
    <property type="match status" value="1"/>
</dbReference>
<dbReference type="GO" id="GO:0015074">
    <property type="term" value="P:DNA integration"/>
    <property type="evidence" value="ECO:0007669"/>
    <property type="project" value="UniProtKB-KW"/>
</dbReference>
<evidence type="ECO:0000256" key="4">
    <source>
        <dbReference type="ARBA" id="ARBA00023172"/>
    </source>
</evidence>
<reference evidence="8 9" key="1">
    <citation type="submission" date="2019-03" db="EMBL/GenBank/DDBJ databases">
        <authorList>
            <person name="Liu G."/>
        </authorList>
    </citation>
    <scope>NUCLEOTIDE SEQUENCE [LARGE SCALE GENOMIC DNA]</scope>
    <source>
        <strain evidence="8 9">DSM 19099</strain>
    </source>
</reference>
<dbReference type="InterPro" id="IPR011010">
    <property type="entry name" value="DNA_brk_join_enz"/>
</dbReference>
<sequence>MASFRKRGQTWTYQVLYKNPVTGEREYITKGGFKKKSDCKEAAAEVEKKINNNSYAKERKVTFQEFALEWFEEYEKQSNKPSTARARFYDIRHFINAFGAVELSKISARHYQDVLYQLRDQGFAHNTISGINGAGKMVFKRAMAQNILQSDPTQYVKLPRVKKTIEELESEKEVVKYLEKDQLSTFLHVAEEQGVDIDYFVFLLKAYSGMRVGELLALKWTDIDFTNGEINITKTYYNPQNRIKEFELLTPKNSSKRTIQIDEFVLGELKTLKKMMNEYKLRKGKEYNDQGFIFVDTNRTPGYPMIIKTVGRRMKRILKLAQLDESLTPHSLRHTHTSLLAEAGVSLEEIMERLGHKNDSVTRDVYLHVTKSRKKEAAVKFSNLMDSVRNKNSG</sequence>
<gene>
    <name evidence="8" type="ORF">E2L03_20080</name>
</gene>
<dbReference type="Pfam" id="PF14659">
    <property type="entry name" value="Phage_int_SAM_3"/>
    <property type="match status" value="1"/>
</dbReference>
<keyword evidence="3 5" id="KW-0238">DNA-binding</keyword>
<dbReference type="PROSITE" id="PS51898">
    <property type="entry name" value="TYR_RECOMBINASE"/>
    <property type="match status" value="1"/>
</dbReference>
<dbReference type="PANTHER" id="PTHR30349">
    <property type="entry name" value="PHAGE INTEGRASE-RELATED"/>
    <property type="match status" value="1"/>
</dbReference>
<dbReference type="InterPro" id="IPR002104">
    <property type="entry name" value="Integrase_catalytic"/>
</dbReference>
<evidence type="ECO:0000259" key="6">
    <source>
        <dbReference type="PROSITE" id="PS51898"/>
    </source>
</evidence>
<evidence type="ECO:0000259" key="7">
    <source>
        <dbReference type="PROSITE" id="PS51900"/>
    </source>
</evidence>
<comment type="caution">
    <text evidence="8">The sequence shown here is derived from an EMBL/GenBank/DDBJ whole genome shotgun (WGS) entry which is preliminary data.</text>
</comment>
<dbReference type="Proteomes" id="UP000298210">
    <property type="component" value="Unassembled WGS sequence"/>
</dbReference>
<protein>
    <submittedName>
        <fullName evidence="8">Site-specific integrase</fullName>
    </submittedName>
</protein>
<dbReference type="InterPro" id="IPR013762">
    <property type="entry name" value="Integrase-like_cat_sf"/>
</dbReference>
<dbReference type="Pfam" id="PF00589">
    <property type="entry name" value="Phage_integrase"/>
    <property type="match status" value="1"/>
</dbReference>
<evidence type="ECO:0000313" key="9">
    <source>
        <dbReference type="Proteomes" id="UP000298210"/>
    </source>
</evidence>
<dbReference type="EMBL" id="SNUX01000005">
    <property type="protein sequence ID" value="TES45684.1"/>
    <property type="molecule type" value="Genomic_DNA"/>
</dbReference>
<evidence type="ECO:0000256" key="2">
    <source>
        <dbReference type="ARBA" id="ARBA00022908"/>
    </source>
</evidence>
<dbReference type="SUPFAM" id="SSF56349">
    <property type="entry name" value="DNA breaking-rejoining enzymes"/>
    <property type="match status" value="1"/>
</dbReference>
<keyword evidence="4" id="KW-0233">DNA recombination</keyword>
<accession>A0A4Y7WDK6</accession>
<dbReference type="GO" id="GO:0003677">
    <property type="term" value="F:DNA binding"/>
    <property type="evidence" value="ECO:0007669"/>
    <property type="project" value="UniProtKB-UniRule"/>
</dbReference>
<organism evidence="8 9">
    <name type="scientific">Shouchella lehensis</name>
    <dbReference type="NCBI Taxonomy" id="300825"/>
    <lineage>
        <taxon>Bacteria</taxon>
        <taxon>Bacillati</taxon>
        <taxon>Bacillota</taxon>
        <taxon>Bacilli</taxon>
        <taxon>Bacillales</taxon>
        <taxon>Bacillaceae</taxon>
        <taxon>Shouchella</taxon>
    </lineage>
</organism>